<evidence type="ECO:0000259" key="2">
    <source>
        <dbReference type="PROSITE" id="PS51898"/>
    </source>
</evidence>
<protein>
    <recommendedName>
        <fullName evidence="2">Tyr recombinase domain-containing protein</fullName>
    </recommendedName>
</protein>
<dbReference type="SUPFAM" id="SSF56349">
    <property type="entry name" value="DNA breaking-rejoining enzymes"/>
    <property type="match status" value="1"/>
</dbReference>
<proteinExistence type="predicted"/>
<organism evidence="3 4">
    <name type="scientific">Methylophaga sulfidovorans</name>
    <dbReference type="NCBI Taxonomy" id="45496"/>
    <lineage>
        <taxon>Bacteria</taxon>
        <taxon>Pseudomonadati</taxon>
        <taxon>Pseudomonadota</taxon>
        <taxon>Gammaproteobacteria</taxon>
        <taxon>Thiotrichales</taxon>
        <taxon>Piscirickettsiaceae</taxon>
        <taxon>Methylophaga</taxon>
    </lineage>
</organism>
<evidence type="ECO:0000313" key="3">
    <source>
        <dbReference type="EMBL" id="SFJ88195.1"/>
    </source>
</evidence>
<dbReference type="InterPro" id="IPR013762">
    <property type="entry name" value="Integrase-like_cat_sf"/>
</dbReference>
<dbReference type="Proteomes" id="UP000198924">
    <property type="component" value="Unassembled WGS sequence"/>
</dbReference>
<evidence type="ECO:0000256" key="1">
    <source>
        <dbReference type="ARBA" id="ARBA00023172"/>
    </source>
</evidence>
<dbReference type="GO" id="GO:0003677">
    <property type="term" value="F:DNA binding"/>
    <property type="evidence" value="ECO:0007669"/>
    <property type="project" value="InterPro"/>
</dbReference>
<dbReference type="AlphaFoldDB" id="A0A1I3UYX8"/>
<keyword evidence="1" id="KW-0233">DNA recombination</keyword>
<feature type="domain" description="Tyr recombinase" evidence="2">
    <location>
        <begin position="144"/>
        <end position="317"/>
    </location>
</feature>
<dbReference type="InterPro" id="IPR011010">
    <property type="entry name" value="DNA_brk_join_enz"/>
</dbReference>
<gene>
    <name evidence="3" type="ORF">SAMN04488079_102166</name>
</gene>
<evidence type="ECO:0000313" key="4">
    <source>
        <dbReference type="Proteomes" id="UP000198924"/>
    </source>
</evidence>
<accession>A0A1I3UYX8</accession>
<dbReference type="GO" id="GO:0015074">
    <property type="term" value="P:DNA integration"/>
    <property type="evidence" value="ECO:0007669"/>
    <property type="project" value="InterPro"/>
</dbReference>
<dbReference type="PROSITE" id="PS51898">
    <property type="entry name" value="TYR_RECOMBINASE"/>
    <property type="match status" value="1"/>
</dbReference>
<keyword evidence="4" id="KW-1185">Reference proteome</keyword>
<dbReference type="InterPro" id="IPR002104">
    <property type="entry name" value="Integrase_catalytic"/>
</dbReference>
<dbReference type="EMBL" id="FOSH01000002">
    <property type="protein sequence ID" value="SFJ88195.1"/>
    <property type="molecule type" value="Genomic_DNA"/>
</dbReference>
<dbReference type="GO" id="GO:0006310">
    <property type="term" value="P:DNA recombination"/>
    <property type="evidence" value="ECO:0007669"/>
    <property type="project" value="UniProtKB-KW"/>
</dbReference>
<name>A0A1I3UYX8_9GAMM</name>
<dbReference type="STRING" id="45496.SAMN04488079_102166"/>
<dbReference type="Gene3D" id="1.10.443.10">
    <property type="entry name" value="Intergrase catalytic core"/>
    <property type="match status" value="1"/>
</dbReference>
<reference evidence="4" key="1">
    <citation type="submission" date="2016-10" db="EMBL/GenBank/DDBJ databases">
        <authorList>
            <person name="Varghese N."/>
            <person name="Submissions S."/>
        </authorList>
    </citation>
    <scope>NUCLEOTIDE SEQUENCE [LARGE SCALE GENOMIC DNA]</scope>
    <source>
        <strain evidence="4">DSM 11578</strain>
    </source>
</reference>
<sequence>MRGSATLGDKPTIKKLKSIAEREREAVFALLGAKRQAGKSVKNLTKAVVRESEARGLAKKTISKLERSSSWLLESLMLTDIDIDQIEYEQVNDCLIAELEAGVSGSTLNGHLWGLSKMWSRAKRAKLVSGDNPFTGHKISKKGKSYDPFTMEEIRDLYQHADPEFKTLIHAGATTGARIGEMLRAEVKVLHDQPCWLFNFKEKGKTEQSTRIVPLHESLDLPEGFTFKIPYRTALRTMREHVDKVLGTRHHELTGEPRKLSFHSFRSTIITQLRRMRYSDKAIGSITGHLGEDSSKGGSLPVYDHVEALSFKKELVDQIKWSLE</sequence>